<gene>
    <name evidence="1" type="ORF">Lsed01_01422</name>
</gene>
<reference evidence="1 2" key="1">
    <citation type="submission" date="2024-02" db="EMBL/GenBank/DDBJ databases">
        <title>Lysinimicrobium sediminis NBRC 112286.</title>
        <authorList>
            <person name="Ichikawa N."/>
            <person name="Katano-Makiyama Y."/>
            <person name="Hidaka K."/>
        </authorList>
    </citation>
    <scope>NUCLEOTIDE SEQUENCE [LARGE SCALE GENOMIC DNA]</scope>
    <source>
        <strain evidence="1 2">NBRC 112286</strain>
    </source>
</reference>
<sequence length="286" mass="30696">MDPVRLVELNGGAMRRADALRSRLTRTALDSAVREGRLMVPTRGVVAVATASPRAIVAATVRARLTCVSAIAEQGLPLWGRVCDVHVATATGGHGPRERDGLRVHFARDCGRSLAPMPLPTALDHAGRCVGDRAHLVMLDAALRAGLVKGADLSAWTATPAARRDWLLAHCDPRAESAQETIARIELVEAGIPVVPQVYVDGVGRVDLMVDGRLALEVDGRRYHDGDDAFTRDRRRDRVVLTRGVLAARFSAAEVEHARRGEIARAVVEILAAHSGAARPSRTAHT</sequence>
<dbReference type="EMBL" id="BAABRR010000006">
    <property type="protein sequence ID" value="GAA5518987.1"/>
    <property type="molecule type" value="Genomic_DNA"/>
</dbReference>
<keyword evidence="2" id="KW-1185">Reference proteome</keyword>
<evidence type="ECO:0000313" key="2">
    <source>
        <dbReference type="Proteomes" id="UP001426770"/>
    </source>
</evidence>
<proteinExistence type="predicted"/>
<organism evidence="1 2">
    <name type="scientific">Demequina sediminis</name>
    <dbReference type="NCBI Taxonomy" id="1930058"/>
    <lineage>
        <taxon>Bacteria</taxon>
        <taxon>Bacillati</taxon>
        <taxon>Actinomycetota</taxon>
        <taxon>Actinomycetes</taxon>
        <taxon>Micrococcales</taxon>
        <taxon>Demequinaceae</taxon>
        <taxon>Demequina</taxon>
    </lineage>
</organism>
<comment type="caution">
    <text evidence="1">The sequence shown here is derived from an EMBL/GenBank/DDBJ whole genome shotgun (WGS) entry which is preliminary data.</text>
</comment>
<protein>
    <recommendedName>
        <fullName evidence="3">DUF559 domain-containing protein</fullName>
    </recommendedName>
</protein>
<dbReference type="RefSeq" id="WP_286214949.1">
    <property type="nucleotide sequence ID" value="NZ_AP027736.1"/>
</dbReference>
<name>A0ABP9WGP6_9MICO</name>
<evidence type="ECO:0008006" key="3">
    <source>
        <dbReference type="Google" id="ProtNLM"/>
    </source>
</evidence>
<evidence type="ECO:0000313" key="1">
    <source>
        <dbReference type="EMBL" id="GAA5518987.1"/>
    </source>
</evidence>
<accession>A0ABP9WGP6</accession>
<dbReference type="Gene3D" id="3.40.960.10">
    <property type="entry name" value="VSR Endonuclease"/>
    <property type="match status" value="1"/>
</dbReference>
<dbReference type="Proteomes" id="UP001426770">
    <property type="component" value="Unassembled WGS sequence"/>
</dbReference>